<dbReference type="InterPro" id="IPR040168">
    <property type="entry name" value="Not2/3/5"/>
</dbReference>
<evidence type="ECO:0000313" key="6">
    <source>
        <dbReference type="Proteomes" id="UP000692954"/>
    </source>
</evidence>
<dbReference type="GO" id="GO:0030015">
    <property type="term" value="C:CCR4-NOT core complex"/>
    <property type="evidence" value="ECO:0007669"/>
    <property type="project" value="InterPro"/>
</dbReference>
<protein>
    <recommendedName>
        <fullName evidence="4">NOT2/NOT3/NOT5 C-terminal domain-containing protein</fullName>
    </recommendedName>
</protein>
<proteinExistence type="inferred from homology"/>
<dbReference type="PANTHER" id="PTHR23326">
    <property type="entry name" value="CCR4 NOT-RELATED"/>
    <property type="match status" value="1"/>
</dbReference>
<accession>A0A8S1PM78</accession>
<comment type="similarity">
    <text evidence="1">Belongs to the CNOT2/3/5 family.</text>
</comment>
<gene>
    <name evidence="5" type="ORF">PSON_ATCC_30995.1.T0820051</name>
</gene>
<dbReference type="AlphaFoldDB" id="A0A8S1PM78"/>
<evidence type="ECO:0000313" key="5">
    <source>
        <dbReference type="EMBL" id="CAD8104335.1"/>
    </source>
</evidence>
<keyword evidence="3" id="KW-0804">Transcription</keyword>
<keyword evidence="6" id="KW-1185">Reference proteome</keyword>
<evidence type="ECO:0000259" key="4">
    <source>
        <dbReference type="Pfam" id="PF04153"/>
    </source>
</evidence>
<sequence length="291" mass="35338">MIQQSSNSYQTYQVQLKDQITMLELRASEINQDIKKKRKIQGGQDRQNKLKSFQNQIDRIKQLYEDLHYLIIDDKKWQKLLALLEIMYSNLDNPEHETEINQIINQLYQNKIVQTLWNDRVLQSNRLTIEPFDQKAATQQAQLVDQNSAAYKIKMMDFSYNDRPQKNDYYQPPTFKEKLNLNSLLPKYKMLPHSVFSQLSCDTLFYVFYYHKEPTEQQMAARELIKNQWIYNTKHGLWMKKDKHFQYKEEENEKVLKGPFLYFDFELKWQQKKKQDFAFKKKHILQQELIQ</sequence>
<reference evidence="5" key="1">
    <citation type="submission" date="2021-01" db="EMBL/GenBank/DDBJ databases">
        <authorList>
            <consortium name="Genoscope - CEA"/>
            <person name="William W."/>
        </authorList>
    </citation>
    <scope>NUCLEOTIDE SEQUENCE</scope>
</reference>
<keyword evidence="2" id="KW-0805">Transcription regulation</keyword>
<name>A0A8S1PM78_9CILI</name>
<evidence type="ECO:0000256" key="3">
    <source>
        <dbReference type="ARBA" id="ARBA00023163"/>
    </source>
</evidence>
<dbReference type="InterPro" id="IPR007282">
    <property type="entry name" value="NOT2/3/5_C"/>
</dbReference>
<dbReference type="EMBL" id="CAJJDN010000082">
    <property type="protein sequence ID" value="CAD8104335.1"/>
    <property type="molecule type" value="Genomic_DNA"/>
</dbReference>
<feature type="domain" description="NOT2/NOT3/NOT5 C-terminal" evidence="4">
    <location>
        <begin position="163"/>
        <end position="283"/>
    </location>
</feature>
<dbReference type="Pfam" id="PF04153">
    <property type="entry name" value="NOT2_3_5_C"/>
    <property type="match status" value="1"/>
</dbReference>
<dbReference type="OrthoDB" id="293823at2759"/>
<dbReference type="GO" id="GO:0006355">
    <property type="term" value="P:regulation of DNA-templated transcription"/>
    <property type="evidence" value="ECO:0007669"/>
    <property type="project" value="InterPro"/>
</dbReference>
<dbReference type="Proteomes" id="UP000692954">
    <property type="component" value="Unassembled WGS sequence"/>
</dbReference>
<evidence type="ECO:0000256" key="1">
    <source>
        <dbReference type="ARBA" id="ARBA00007682"/>
    </source>
</evidence>
<evidence type="ECO:0000256" key="2">
    <source>
        <dbReference type="ARBA" id="ARBA00023015"/>
    </source>
</evidence>
<comment type="caution">
    <text evidence="5">The sequence shown here is derived from an EMBL/GenBank/DDBJ whole genome shotgun (WGS) entry which is preliminary data.</text>
</comment>
<organism evidence="5 6">
    <name type="scientific">Paramecium sonneborni</name>
    <dbReference type="NCBI Taxonomy" id="65129"/>
    <lineage>
        <taxon>Eukaryota</taxon>
        <taxon>Sar</taxon>
        <taxon>Alveolata</taxon>
        <taxon>Ciliophora</taxon>
        <taxon>Intramacronucleata</taxon>
        <taxon>Oligohymenophorea</taxon>
        <taxon>Peniculida</taxon>
        <taxon>Parameciidae</taxon>
        <taxon>Paramecium</taxon>
    </lineage>
</organism>